<dbReference type="InterPro" id="IPR005225">
    <property type="entry name" value="Small_GTP-bd"/>
</dbReference>
<evidence type="ECO:0000313" key="13">
    <source>
        <dbReference type="Proteomes" id="UP000034927"/>
    </source>
</evidence>
<sequence length="456" mass="51489">MATPASIIDQKLPTIALVGRVNVGKSTLFNRLVGRNHAIISDIAGTTRTRNVGLSTWRGKQFRVIDTGGLTFDESVPLEEEIVEQSEIAISEADIILFIVDLQSELLPQEKELARKLSKKNKGKPIIFVGNKADSEKQRLNVFDKDWLKLGLGKPIAISAQTGSNVGDLLDFVFKNMQKLPKRPKIVKDLNPIKVAIVGRPNVGKSSLFNKLIGENRVIVSDMPHTTREPHDTLVEYEKQPILFVDTAGIRRKTKVSGLLERMGIGKSIEMIRRSDIVLLVLDASDSIADQDQQLAGLLREQTRSVIIIINKWDTAEENDDAFRNEVKKMIYLSFPHLDYAPIIFTSAKNGYRVHQIFPLILRAWKERQIEIPAEELREFIKTAVKKHLPSRGKGVHHPKILGFNQLGSNPPIFDLLIKAKTSVHFSYVHYLANRLREKYSFFATPIIIKLSKMKK</sequence>
<dbReference type="CDD" id="cd01895">
    <property type="entry name" value="EngA2"/>
    <property type="match status" value="1"/>
</dbReference>
<organism evidence="12 13">
    <name type="scientific">Candidatus Magasanikbacteria bacterium GW2011_GWC2_34_16</name>
    <dbReference type="NCBI Taxonomy" id="1619045"/>
    <lineage>
        <taxon>Bacteria</taxon>
        <taxon>Candidatus Magasanikiibacteriota</taxon>
    </lineage>
</organism>
<dbReference type="PROSITE" id="PS50052">
    <property type="entry name" value="GUANYLATE_KINASE_2"/>
    <property type="match status" value="1"/>
</dbReference>
<dbReference type="Pfam" id="PF14714">
    <property type="entry name" value="KH_dom-like"/>
    <property type="match status" value="1"/>
</dbReference>
<dbReference type="PANTHER" id="PTHR43834:SF6">
    <property type="entry name" value="GTPASE DER"/>
    <property type="match status" value="1"/>
</dbReference>
<evidence type="ECO:0000256" key="9">
    <source>
        <dbReference type="PROSITE-ProRule" id="PRU01049"/>
    </source>
</evidence>
<dbReference type="GO" id="GO:0042254">
    <property type="term" value="P:ribosome biogenesis"/>
    <property type="evidence" value="ECO:0007669"/>
    <property type="project" value="UniProtKB-KW"/>
</dbReference>
<protein>
    <recommendedName>
        <fullName evidence="2 8">GTPase Der</fullName>
    </recommendedName>
    <alternativeName>
        <fullName evidence="7 8">GTP-binding protein EngA</fullName>
    </alternativeName>
</protein>
<dbReference type="InterPro" id="IPR032859">
    <property type="entry name" value="KH_dom-like"/>
</dbReference>
<feature type="domain" description="Guanylate kinase-like" evidence="10">
    <location>
        <begin position="192"/>
        <end position="382"/>
    </location>
</feature>
<keyword evidence="6 8" id="KW-0342">GTP-binding</keyword>
<comment type="caution">
    <text evidence="12">The sequence shown here is derived from an EMBL/GenBank/DDBJ whole genome shotgun (WGS) entry which is preliminary data.</text>
</comment>
<dbReference type="PRINTS" id="PR00326">
    <property type="entry name" value="GTP1OBG"/>
</dbReference>
<keyword evidence="5 8" id="KW-0547">Nucleotide-binding</keyword>
<dbReference type="InterPro" id="IPR015946">
    <property type="entry name" value="KH_dom-like_a/b"/>
</dbReference>
<proteinExistence type="inferred from homology"/>
<feature type="binding site" evidence="8">
    <location>
        <begin position="19"/>
        <end position="26"/>
    </location>
    <ligand>
        <name>GTP</name>
        <dbReference type="ChEBI" id="CHEBI:37565"/>
        <label>1</label>
    </ligand>
</feature>
<feature type="binding site" evidence="8">
    <location>
        <begin position="311"/>
        <end position="314"/>
    </location>
    <ligand>
        <name>GTP</name>
        <dbReference type="ChEBI" id="CHEBI:37565"/>
        <label>2</label>
    </ligand>
</feature>
<evidence type="ECO:0000259" key="11">
    <source>
        <dbReference type="PROSITE" id="PS51712"/>
    </source>
</evidence>
<dbReference type="SUPFAM" id="SSF52540">
    <property type="entry name" value="P-loop containing nucleoside triphosphate hydrolases"/>
    <property type="match status" value="2"/>
</dbReference>
<comment type="similarity">
    <text evidence="1 8 9">Belongs to the TRAFAC class TrmE-Era-EngA-EngB-Septin-like GTPase superfamily. EngA (Der) GTPase family.</text>
</comment>
<dbReference type="InterPro" id="IPR016484">
    <property type="entry name" value="GTPase_Der"/>
</dbReference>
<dbReference type="Pfam" id="PF01926">
    <property type="entry name" value="MMR_HSR1"/>
    <property type="match status" value="2"/>
</dbReference>
<dbReference type="NCBIfam" id="TIGR00231">
    <property type="entry name" value="small_GTP"/>
    <property type="match status" value="2"/>
</dbReference>
<evidence type="ECO:0000256" key="7">
    <source>
        <dbReference type="ARBA" id="ARBA00032345"/>
    </source>
</evidence>
<dbReference type="InterPro" id="IPR003593">
    <property type="entry name" value="AAA+_ATPase"/>
</dbReference>
<evidence type="ECO:0000256" key="6">
    <source>
        <dbReference type="ARBA" id="ARBA00023134"/>
    </source>
</evidence>
<dbReference type="PIRSF" id="PIRSF006485">
    <property type="entry name" value="GTP-binding_EngA"/>
    <property type="match status" value="1"/>
</dbReference>
<dbReference type="InterPro" id="IPR006073">
    <property type="entry name" value="GTP-bd"/>
</dbReference>
<keyword evidence="3 8" id="KW-0690">Ribosome biogenesis</keyword>
<feature type="binding site" evidence="8">
    <location>
        <begin position="199"/>
        <end position="206"/>
    </location>
    <ligand>
        <name>GTP</name>
        <dbReference type="ChEBI" id="CHEBI:37565"/>
        <label>2</label>
    </ligand>
</feature>
<comment type="function">
    <text evidence="8">GTPase that plays an essential role in the late steps of ribosome biogenesis.</text>
</comment>
<dbReference type="HAMAP" id="MF_00195">
    <property type="entry name" value="GTPase_Der"/>
    <property type="match status" value="1"/>
</dbReference>
<feature type="domain" description="EngA-type G" evidence="11">
    <location>
        <begin position="13"/>
        <end position="181"/>
    </location>
</feature>
<evidence type="ECO:0000256" key="8">
    <source>
        <dbReference type="HAMAP-Rule" id="MF_00195"/>
    </source>
</evidence>
<dbReference type="PANTHER" id="PTHR43834">
    <property type="entry name" value="GTPASE DER"/>
    <property type="match status" value="1"/>
</dbReference>
<dbReference type="Gene3D" id="3.30.300.20">
    <property type="match status" value="1"/>
</dbReference>
<evidence type="ECO:0000256" key="1">
    <source>
        <dbReference type="ARBA" id="ARBA00008279"/>
    </source>
</evidence>
<dbReference type="AlphaFoldDB" id="A0A0G0ARR7"/>
<evidence type="ECO:0000313" key="12">
    <source>
        <dbReference type="EMBL" id="KKP59663.1"/>
    </source>
</evidence>
<gene>
    <name evidence="8" type="primary">der</name>
    <name evidence="12" type="ORF">UR53_C0001G0163</name>
</gene>
<keyword evidence="4" id="KW-0677">Repeat</keyword>
<dbReference type="InterPro" id="IPR031166">
    <property type="entry name" value="G_ENGA"/>
</dbReference>
<dbReference type="PROSITE" id="PS51712">
    <property type="entry name" value="G_ENGA"/>
    <property type="match status" value="2"/>
</dbReference>
<evidence type="ECO:0000256" key="4">
    <source>
        <dbReference type="ARBA" id="ARBA00022737"/>
    </source>
</evidence>
<dbReference type="EMBL" id="LBPO01000001">
    <property type="protein sequence ID" value="KKP59663.1"/>
    <property type="molecule type" value="Genomic_DNA"/>
</dbReference>
<dbReference type="NCBIfam" id="TIGR03594">
    <property type="entry name" value="GTPase_EngA"/>
    <property type="match status" value="1"/>
</dbReference>
<accession>A0A0G0ARR7</accession>
<dbReference type="InterPro" id="IPR027417">
    <property type="entry name" value="P-loop_NTPase"/>
</dbReference>
<dbReference type="SMART" id="SM00382">
    <property type="entry name" value="AAA"/>
    <property type="match status" value="2"/>
</dbReference>
<dbReference type="CDD" id="cd01894">
    <property type="entry name" value="EngA1"/>
    <property type="match status" value="1"/>
</dbReference>
<feature type="binding site" evidence="8">
    <location>
        <begin position="66"/>
        <end position="70"/>
    </location>
    <ligand>
        <name>GTP</name>
        <dbReference type="ChEBI" id="CHEBI:37565"/>
        <label>1</label>
    </ligand>
</feature>
<evidence type="ECO:0000256" key="3">
    <source>
        <dbReference type="ARBA" id="ARBA00022517"/>
    </source>
</evidence>
<dbReference type="Proteomes" id="UP000034927">
    <property type="component" value="Unassembled WGS sequence"/>
</dbReference>
<name>A0A0G0ARR7_9BACT</name>
<feature type="binding site" evidence="8">
    <location>
        <begin position="246"/>
        <end position="250"/>
    </location>
    <ligand>
        <name>GTP</name>
        <dbReference type="ChEBI" id="CHEBI:37565"/>
        <label>2</label>
    </ligand>
</feature>
<dbReference type="PATRIC" id="fig|1619045.3.peg.169"/>
<dbReference type="GO" id="GO:0005525">
    <property type="term" value="F:GTP binding"/>
    <property type="evidence" value="ECO:0007669"/>
    <property type="project" value="UniProtKB-UniRule"/>
</dbReference>
<reference evidence="12 13" key="1">
    <citation type="journal article" date="2015" name="Nature">
        <title>rRNA introns, odd ribosomes, and small enigmatic genomes across a large radiation of phyla.</title>
        <authorList>
            <person name="Brown C.T."/>
            <person name="Hug L.A."/>
            <person name="Thomas B.C."/>
            <person name="Sharon I."/>
            <person name="Castelle C.J."/>
            <person name="Singh A."/>
            <person name="Wilkins M.J."/>
            <person name="Williams K.H."/>
            <person name="Banfield J.F."/>
        </authorList>
    </citation>
    <scope>NUCLEOTIDE SEQUENCE [LARGE SCALE GENOMIC DNA]</scope>
</reference>
<evidence type="ECO:0000256" key="2">
    <source>
        <dbReference type="ARBA" id="ARBA00020953"/>
    </source>
</evidence>
<evidence type="ECO:0000256" key="5">
    <source>
        <dbReference type="ARBA" id="ARBA00022741"/>
    </source>
</evidence>
<feature type="domain" description="EngA-type G" evidence="11">
    <location>
        <begin position="193"/>
        <end position="369"/>
    </location>
</feature>
<dbReference type="InterPro" id="IPR008144">
    <property type="entry name" value="Guanylate_kin-like_dom"/>
</dbReference>
<feature type="binding site" evidence="8">
    <location>
        <begin position="131"/>
        <end position="134"/>
    </location>
    <ligand>
        <name>GTP</name>
        <dbReference type="ChEBI" id="CHEBI:37565"/>
        <label>1</label>
    </ligand>
</feature>
<dbReference type="Gene3D" id="3.40.50.300">
    <property type="entry name" value="P-loop containing nucleotide triphosphate hydrolases"/>
    <property type="match status" value="2"/>
</dbReference>
<comment type="subunit">
    <text evidence="8">Associates with the 50S ribosomal subunit.</text>
</comment>
<dbReference type="FunFam" id="3.40.50.300:FF:000040">
    <property type="entry name" value="GTPase Der"/>
    <property type="match status" value="1"/>
</dbReference>
<evidence type="ECO:0000259" key="10">
    <source>
        <dbReference type="PROSITE" id="PS50052"/>
    </source>
</evidence>